<sequence>MNAVRRNLALYSSILLIAGLSACATTPVPPAPTTLAETLARQSQLSTFNRLIEQAGLRDSLNGAGPLTVLAPSDDAFKAVPAQALDALSQNPAQLKAVLNYHIFQGKMLGSDFQNGTVKTLNGATIATARAGTFLTVEDAVVQQTDLVATNGVAHVIDRVLMPAKK</sequence>
<name>A0ABT5KPP3_9BURK</name>
<evidence type="ECO:0000259" key="2">
    <source>
        <dbReference type="PROSITE" id="PS50213"/>
    </source>
</evidence>
<feature type="chain" id="PRO_5047295014" evidence="1">
    <location>
        <begin position="25"/>
        <end position="166"/>
    </location>
</feature>
<dbReference type="PROSITE" id="PS50213">
    <property type="entry name" value="FAS1"/>
    <property type="match status" value="1"/>
</dbReference>
<dbReference type="PANTHER" id="PTHR10900">
    <property type="entry name" value="PERIOSTIN-RELATED"/>
    <property type="match status" value="1"/>
</dbReference>
<keyword evidence="4" id="KW-1185">Reference proteome</keyword>
<accession>A0ABT5KPP3</accession>
<dbReference type="Pfam" id="PF02469">
    <property type="entry name" value="Fasciclin"/>
    <property type="match status" value="1"/>
</dbReference>
<dbReference type="InterPro" id="IPR000782">
    <property type="entry name" value="FAS1_domain"/>
</dbReference>
<comment type="caution">
    <text evidence="3">The sequence shown here is derived from an EMBL/GenBank/DDBJ whole genome shotgun (WGS) entry which is preliminary data.</text>
</comment>
<dbReference type="InterPro" id="IPR050904">
    <property type="entry name" value="Adhesion/Biosynth-related"/>
</dbReference>
<reference evidence="3 4" key="1">
    <citation type="submission" date="2022-10" db="EMBL/GenBank/DDBJ databases">
        <title>paucibacter sp. hw8 Genome sequencing.</title>
        <authorList>
            <person name="Park S."/>
        </authorList>
    </citation>
    <scope>NUCLEOTIDE SEQUENCE [LARGE SCALE GENOMIC DNA]</scope>
    <source>
        <strain evidence="4">hw8</strain>
    </source>
</reference>
<dbReference type="SUPFAM" id="SSF82153">
    <property type="entry name" value="FAS1 domain"/>
    <property type="match status" value="1"/>
</dbReference>
<protein>
    <submittedName>
        <fullName evidence="3">Fasciclin domain-containing protein</fullName>
    </submittedName>
</protein>
<dbReference type="PROSITE" id="PS51257">
    <property type="entry name" value="PROKAR_LIPOPROTEIN"/>
    <property type="match status" value="1"/>
</dbReference>
<gene>
    <name evidence="3" type="ORF">PRZ01_04330</name>
</gene>
<proteinExistence type="predicted"/>
<organism evidence="3 4">
    <name type="scientific">Roseateles koreensis</name>
    <dbReference type="NCBI Taxonomy" id="2987526"/>
    <lineage>
        <taxon>Bacteria</taxon>
        <taxon>Pseudomonadati</taxon>
        <taxon>Pseudomonadota</taxon>
        <taxon>Betaproteobacteria</taxon>
        <taxon>Burkholderiales</taxon>
        <taxon>Sphaerotilaceae</taxon>
        <taxon>Roseateles</taxon>
    </lineage>
</organism>
<keyword evidence="1" id="KW-0732">Signal</keyword>
<evidence type="ECO:0000313" key="4">
    <source>
        <dbReference type="Proteomes" id="UP001219862"/>
    </source>
</evidence>
<dbReference type="Proteomes" id="UP001219862">
    <property type="component" value="Unassembled WGS sequence"/>
</dbReference>
<feature type="signal peptide" evidence="1">
    <location>
        <begin position="1"/>
        <end position="24"/>
    </location>
</feature>
<dbReference type="InterPro" id="IPR036378">
    <property type="entry name" value="FAS1_dom_sf"/>
</dbReference>
<evidence type="ECO:0000313" key="3">
    <source>
        <dbReference type="EMBL" id="MDC8784415.1"/>
    </source>
</evidence>
<dbReference type="EMBL" id="JAQQXS010000003">
    <property type="protein sequence ID" value="MDC8784415.1"/>
    <property type="molecule type" value="Genomic_DNA"/>
</dbReference>
<dbReference type="SMART" id="SM00554">
    <property type="entry name" value="FAS1"/>
    <property type="match status" value="1"/>
</dbReference>
<dbReference type="PANTHER" id="PTHR10900:SF77">
    <property type="entry name" value="FI19380P1"/>
    <property type="match status" value="1"/>
</dbReference>
<dbReference type="Gene3D" id="2.30.180.10">
    <property type="entry name" value="FAS1 domain"/>
    <property type="match status" value="1"/>
</dbReference>
<evidence type="ECO:0000256" key="1">
    <source>
        <dbReference type="SAM" id="SignalP"/>
    </source>
</evidence>
<feature type="domain" description="FAS1" evidence="2">
    <location>
        <begin position="32"/>
        <end position="161"/>
    </location>
</feature>